<dbReference type="Proteomes" id="UP000191612">
    <property type="component" value="Unassembled WGS sequence"/>
</dbReference>
<accession>A0A1V6R794</accession>
<feature type="domain" description="Myb-like DNA-binding" evidence="2">
    <location>
        <begin position="11"/>
        <end position="59"/>
    </location>
</feature>
<evidence type="ECO:0000313" key="3">
    <source>
        <dbReference type="EMBL" id="OQD97211.1"/>
    </source>
</evidence>
<comment type="caution">
    <text evidence="3">The sequence shown here is derived from an EMBL/GenBank/DDBJ whole genome shotgun (WGS) entry which is preliminary data.</text>
</comment>
<evidence type="ECO:0000256" key="1">
    <source>
        <dbReference type="SAM" id="MobiDB-lite"/>
    </source>
</evidence>
<proteinExistence type="predicted"/>
<feature type="region of interest" description="Disordered" evidence="1">
    <location>
        <begin position="214"/>
        <end position="263"/>
    </location>
</feature>
<keyword evidence="4" id="KW-1185">Reference proteome</keyword>
<dbReference type="STRING" id="60172.A0A1V6R794"/>
<gene>
    <name evidence="3" type="ORF">PENSOL_c013G10272</name>
</gene>
<dbReference type="Pfam" id="PF22980">
    <property type="entry name" value="Myb_DNA-bind_8"/>
    <property type="match status" value="1"/>
</dbReference>
<feature type="region of interest" description="Disordered" evidence="1">
    <location>
        <begin position="55"/>
        <end position="88"/>
    </location>
</feature>
<evidence type="ECO:0000259" key="2">
    <source>
        <dbReference type="Pfam" id="PF22980"/>
    </source>
</evidence>
<organism evidence="3 4">
    <name type="scientific">Penicillium solitum</name>
    <dbReference type="NCBI Taxonomy" id="60172"/>
    <lineage>
        <taxon>Eukaryota</taxon>
        <taxon>Fungi</taxon>
        <taxon>Dikarya</taxon>
        <taxon>Ascomycota</taxon>
        <taxon>Pezizomycotina</taxon>
        <taxon>Eurotiomycetes</taxon>
        <taxon>Eurotiomycetidae</taxon>
        <taxon>Eurotiales</taxon>
        <taxon>Aspergillaceae</taxon>
        <taxon>Penicillium</taxon>
    </lineage>
</organism>
<protein>
    <recommendedName>
        <fullName evidence="2">Myb-like DNA-binding domain-containing protein</fullName>
    </recommendedName>
</protein>
<reference evidence="4" key="1">
    <citation type="journal article" date="2017" name="Nat. Microbiol.">
        <title>Global analysis of biosynthetic gene clusters reveals vast potential of secondary metabolite production in Penicillium species.</title>
        <authorList>
            <person name="Nielsen J.C."/>
            <person name="Grijseels S."/>
            <person name="Prigent S."/>
            <person name="Ji B."/>
            <person name="Dainat J."/>
            <person name="Nielsen K.F."/>
            <person name="Frisvad J.C."/>
            <person name="Workman M."/>
            <person name="Nielsen J."/>
        </authorList>
    </citation>
    <scope>NUCLEOTIDE SEQUENCE [LARGE SCALE GENOMIC DNA]</scope>
    <source>
        <strain evidence="4">IBT 29525</strain>
    </source>
</reference>
<dbReference type="InterPro" id="IPR054505">
    <property type="entry name" value="Myb_DNA-bind_8"/>
</dbReference>
<evidence type="ECO:0000313" key="4">
    <source>
        <dbReference type="Proteomes" id="UP000191612"/>
    </source>
</evidence>
<dbReference type="EMBL" id="MDYO01000013">
    <property type="protein sequence ID" value="OQD97211.1"/>
    <property type="molecule type" value="Genomic_DNA"/>
</dbReference>
<feature type="compositionally biased region" description="Polar residues" evidence="1">
    <location>
        <begin position="55"/>
        <end position="64"/>
    </location>
</feature>
<name>A0A1V6R794_9EURO</name>
<dbReference type="AlphaFoldDB" id="A0A1V6R794"/>
<sequence>MGQRNKVLETDTPTAKFLYTIIKQLDLKSVDWNRVASDVEVSNGHAARMRYSRFRQQMEGTTGANKPKRKSKKAKTMDPPPPEMQGLFPMAPPLMMPTMESIDSSLPGNPFVKCEPGTEGNPNLQSLMQHSPQFMSETSTEGQYYFPQDFASMQFQLASSIPSRIPSPSPTSSFMNPYQFSTASAGYPYSSPSTQSGFDLREFDQLPSFTNYAPTIGWEPRPLSRQEGPTLKVEGEQQTEEGIPSTGGQEDQPAVIKVENIQD</sequence>